<name>A0A6A1PXY5_BALPH</name>
<organism evidence="19 20">
    <name type="scientific">Balaenoptera physalus</name>
    <name type="common">Fin whale</name>
    <name type="synonym">Balaena physalus</name>
    <dbReference type="NCBI Taxonomy" id="9770"/>
    <lineage>
        <taxon>Eukaryota</taxon>
        <taxon>Metazoa</taxon>
        <taxon>Chordata</taxon>
        <taxon>Craniata</taxon>
        <taxon>Vertebrata</taxon>
        <taxon>Euteleostomi</taxon>
        <taxon>Mammalia</taxon>
        <taxon>Eutheria</taxon>
        <taxon>Laurasiatheria</taxon>
        <taxon>Artiodactyla</taxon>
        <taxon>Whippomorpha</taxon>
        <taxon>Cetacea</taxon>
        <taxon>Mysticeti</taxon>
        <taxon>Balaenopteridae</taxon>
        <taxon>Balaenoptera</taxon>
    </lineage>
</organism>
<feature type="compositionally biased region" description="Basic and acidic residues" evidence="17">
    <location>
        <begin position="142"/>
        <end position="155"/>
    </location>
</feature>
<comment type="subcellular location">
    <subcellularLocation>
        <location evidence="1">Golgi apparatus membrane</location>
        <topology evidence="1">Single-pass type II membrane protein</topology>
    </subcellularLocation>
</comment>
<feature type="compositionally biased region" description="Polar residues" evidence="17">
    <location>
        <begin position="102"/>
        <end position="128"/>
    </location>
</feature>
<comment type="caution">
    <text evidence="19">The sequence shown here is derived from an EMBL/GenBank/DDBJ whole genome shotgun (WGS) entry which is preliminary data.</text>
</comment>
<feature type="non-terminal residue" evidence="19">
    <location>
        <position position="1"/>
    </location>
</feature>
<comment type="catalytic activity">
    <reaction evidence="15">
        <text>a 3-O-[N-acetyl-alpha-neuraminyl-(2-&gt;3)-beta-D-galactosyl-(1-&gt;3)-N-acetyl-alpha-D-galactosaminyl]-L-threonyl-[protein] + CMP-N-acetyl-beta-neuraminate = a 3-O-{alpha-Neu5Ac-(2-&gt;3)-beta-D-Gal-(1-&gt;3)-[alpha-Neu5Ac-(2-&gt;6)]-alpha-D-GalNAc}-L-threonyl-[protein] + CMP + H(+)</text>
        <dbReference type="Rhea" id="RHEA:81659"/>
        <dbReference type="Rhea" id="RHEA-COMP:14417"/>
        <dbReference type="Rhea" id="RHEA-COMP:16763"/>
        <dbReference type="ChEBI" id="CHEBI:15378"/>
        <dbReference type="ChEBI" id="CHEBI:57812"/>
        <dbReference type="ChEBI" id="CHEBI:60377"/>
        <dbReference type="ChEBI" id="CHEBI:139598"/>
        <dbReference type="ChEBI" id="CHEBI:156398"/>
    </reaction>
    <physiologicalReaction direction="left-to-right" evidence="15">
        <dbReference type="Rhea" id="RHEA:81660"/>
    </physiologicalReaction>
</comment>
<evidence type="ECO:0000256" key="3">
    <source>
        <dbReference type="ARBA" id="ARBA00006003"/>
    </source>
</evidence>
<evidence type="ECO:0000313" key="20">
    <source>
        <dbReference type="Proteomes" id="UP000437017"/>
    </source>
</evidence>
<sequence>WLVKTKGCAHPSREIRAVKLFAVYVKAPGHPEIPCTAQPTIMRPCPRRPSCLGQAVRWLLLLAVLIFFLFALPSFIKEPNTTPTRNQHRENIKERSPELLQKATSQVPTTGSRTTAHVESAQGTSMQDTHPEATANTAGEGRGAEAGKASAEEPGRAPSTARMAAPETQASKDTAGDTLSPRAQVGGVASGWTEAPPLNSQDPRTTKGSGDQSTCPDSVKIKASKSPWLQNLFLPNLTLFLDSRRFNQSDPLIAVVQKVVSCFPPVPRQQLLLASLPAGSSRLSGAVIKGYEQDVGTRTSFYGFTAFSLTQSLLILGNRGFRHVPLGKDVRYLHFLEGTRDYEWLEALLLNQTLVTKNLFWFRRRPQEAFREGLQLDRYLLLHPDLLRYMKNRFLRSKTLNTVHWRIYRPTTGALLLLTALQLCDQVSAYGFITKGHEHFSDHYYDKSWKRTIFYTNHDFKLERTLWKRLHDEGIIRLYQHPVTAKPTM</sequence>
<evidence type="ECO:0000256" key="14">
    <source>
        <dbReference type="ARBA" id="ARBA00039109"/>
    </source>
</evidence>
<evidence type="ECO:0000256" key="2">
    <source>
        <dbReference type="ARBA" id="ARBA00004922"/>
    </source>
</evidence>
<keyword evidence="9" id="KW-0333">Golgi apparatus</keyword>
<feature type="compositionally biased region" description="Basic and acidic residues" evidence="17">
    <location>
        <begin position="87"/>
        <end position="97"/>
    </location>
</feature>
<evidence type="ECO:0000256" key="5">
    <source>
        <dbReference type="ARBA" id="ARBA00022679"/>
    </source>
</evidence>
<evidence type="ECO:0000256" key="6">
    <source>
        <dbReference type="ARBA" id="ARBA00022692"/>
    </source>
</evidence>
<evidence type="ECO:0000313" key="19">
    <source>
        <dbReference type="EMBL" id="KAB0400732.1"/>
    </source>
</evidence>
<dbReference type="GO" id="GO:0001665">
    <property type="term" value="F:alpha-N-acetylgalactosaminide alpha-2,6-sialyltransferase activity"/>
    <property type="evidence" value="ECO:0007669"/>
    <property type="project" value="UniProtKB-EC"/>
</dbReference>
<gene>
    <name evidence="19" type="ORF">E2I00_008359</name>
</gene>
<proteinExistence type="inferred from homology"/>
<evidence type="ECO:0000256" key="8">
    <source>
        <dbReference type="ARBA" id="ARBA00022989"/>
    </source>
</evidence>
<evidence type="ECO:0000256" key="7">
    <source>
        <dbReference type="ARBA" id="ARBA00022968"/>
    </source>
</evidence>
<evidence type="ECO:0000256" key="9">
    <source>
        <dbReference type="ARBA" id="ARBA00023034"/>
    </source>
</evidence>
<feature type="compositionally biased region" description="Polar residues" evidence="17">
    <location>
        <begin position="198"/>
        <end position="216"/>
    </location>
</feature>
<dbReference type="PANTHER" id="PTHR45941">
    <property type="entry name" value="ALPHA-N-ACETYLGALACTOSAMINIDE ALPHA-2,6-SIALYLTRANSFERASE 2-LIKE-RELATED"/>
    <property type="match status" value="1"/>
</dbReference>
<evidence type="ECO:0000256" key="4">
    <source>
        <dbReference type="ARBA" id="ARBA00022676"/>
    </source>
</evidence>
<dbReference type="InterPro" id="IPR038578">
    <property type="entry name" value="GT29-like_sf"/>
</dbReference>
<dbReference type="OrthoDB" id="10264956at2759"/>
<evidence type="ECO:0000256" key="10">
    <source>
        <dbReference type="ARBA" id="ARBA00023136"/>
    </source>
</evidence>
<keyword evidence="20" id="KW-1185">Reference proteome</keyword>
<keyword evidence="4" id="KW-0328">Glycosyltransferase</keyword>
<dbReference type="GO" id="GO:0000139">
    <property type="term" value="C:Golgi membrane"/>
    <property type="evidence" value="ECO:0007669"/>
    <property type="project" value="UniProtKB-SubCell"/>
</dbReference>
<keyword evidence="6 18" id="KW-0812">Transmembrane</keyword>
<dbReference type="Gene3D" id="3.90.1480.20">
    <property type="entry name" value="Glycosyl transferase family 29"/>
    <property type="match status" value="1"/>
</dbReference>
<dbReference type="AlphaFoldDB" id="A0A6A1PXY5"/>
<reference evidence="19 20" key="1">
    <citation type="journal article" date="2019" name="PLoS ONE">
        <title>Genomic analyses reveal an absence of contemporary introgressive admixture between fin whales and blue whales, despite known hybrids.</title>
        <authorList>
            <person name="Westbury M.V."/>
            <person name="Petersen B."/>
            <person name="Lorenzen E.D."/>
        </authorList>
    </citation>
    <scope>NUCLEOTIDE SEQUENCE [LARGE SCALE GENOMIC DNA]</scope>
    <source>
        <strain evidence="19">FinWhale-01</strain>
    </source>
</reference>
<dbReference type="Proteomes" id="UP000437017">
    <property type="component" value="Unassembled WGS sequence"/>
</dbReference>
<dbReference type="Pfam" id="PF00777">
    <property type="entry name" value="Glyco_transf_29"/>
    <property type="match status" value="1"/>
</dbReference>
<keyword evidence="11" id="KW-1015">Disulfide bond</keyword>
<feature type="region of interest" description="Disordered" evidence="17">
    <location>
        <begin position="78"/>
        <end position="217"/>
    </location>
</feature>
<accession>A0A6A1PXY5</accession>
<dbReference type="GO" id="GO:0009312">
    <property type="term" value="P:oligosaccharide biosynthetic process"/>
    <property type="evidence" value="ECO:0007669"/>
    <property type="project" value="TreeGrafter"/>
</dbReference>
<dbReference type="EMBL" id="SGJD01001315">
    <property type="protein sequence ID" value="KAB0400732.1"/>
    <property type="molecule type" value="Genomic_DNA"/>
</dbReference>
<evidence type="ECO:0000256" key="15">
    <source>
        <dbReference type="ARBA" id="ARBA00050664"/>
    </source>
</evidence>
<comment type="catalytic activity">
    <reaction evidence="13">
        <text>a beta-D-galactosyl-(1-&gt;3)-N-acetyl-alpha-D-galactosaminyl derivative + CMP-N-acetyl-beta-neuraminate = a beta-D-galactosyl-(1-&gt;3)-[N-acetyl-alpha-neuraminyl-(2-&gt;6)]-N-acetyl-alpha-D-galactosaminyl derivative + CMP + H(+)</text>
        <dbReference type="Rhea" id="RHEA:11136"/>
        <dbReference type="ChEBI" id="CHEBI:15378"/>
        <dbReference type="ChEBI" id="CHEBI:57812"/>
        <dbReference type="ChEBI" id="CHEBI:60377"/>
        <dbReference type="ChEBI" id="CHEBI:133470"/>
        <dbReference type="ChEBI" id="CHEBI:140764"/>
        <dbReference type="EC" id="2.4.3.3"/>
    </reaction>
    <physiologicalReaction direction="left-to-right" evidence="13">
        <dbReference type="Rhea" id="RHEA:11137"/>
    </physiologicalReaction>
</comment>
<evidence type="ECO:0000256" key="17">
    <source>
        <dbReference type="SAM" id="MobiDB-lite"/>
    </source>
</evidence>
<evidence type="ECO:0000256" key="18">
    <source>
        <dbReference type="SAM" id="Phobius"/>
    </source>
</evidence>
<feature type="transmembrane region" description="Helical" evidence="18">
    <location>
        <begin position="56"/>
        <end position="76"/>
    </location>
</feature>
<evidence type="ECO:0000256" key="11">
    <source>
        <dbReference type="ARBA" id="ARBA00023157"/>
    </source>
</evidence>
<evidence type="ECO:0000256" key="13">
    <source>
        <dbReference type="ARBA" id="ARBA00036348"/>
    </source>
</evidence>
<keyword evidence="12" id="KW-0325">Glycoprotein</keyword>
<dbReference type="PANTHER" id="PTHR45941:SF1">
    <property type="entry name" value="ALPHA-N-ACETYLGALACTOSAMINIDE ALPHA-2,6-SIALYLTRANSFERASE 1"/>
    <property type="match status" value="1"/>
</dbReference>
<protein>
    <recommendedName>
        <fullName evidence="14">alpha-N-acetylgalactosaminide alpha-2,6-sialyltransferase</fullName>
        <ecNumber evidence="14">2.4.3.3</ecNumber>
    </recommendedName>
</protein>
<keyword evidence="5" id="KW-0808">Transferase</keyword>
<comment type="similarity">
    <text evidence="3">Belongs to the glycosyltransferase 29 family.</text>
</comment>
<comment type="catalytic activity">
    <reaction evidence="16">
        <text>a 3-O-[N-acetyl-alpha-D-galactosaminyl]-L-threonyl-[protein] + CMP-N-acetyl-beta-neuraminate = a 3-O-[N-acetyl-alpha-neuraminosyl-(2-&gt;6)-N-acetyl-alpha-D-galactosaminyl]-L-threonyl-[protein] + CMP + H(+)</text>
        <dbReference type="Rhea" id="RHEA:81643"/>
        <dbReference type="Rhea" id="RHEA-COMP:11689"/>
        <dbReference type="Rhea" id="RHEA-COMP:19720"/>
        <dbReference type="ChEBI" id="CHEBI:15378"/>
        <dbReference type="ChEBI" id="CHEBI:57812"/>
        <dbReference type="ChEBI" id="CHEBI:60377"/>
        <dbReference type="ChEBI" id="CHEBI:87075"/>
        <dbReference type="ChEBI" id="CHEBI:231970"/>
    </reaction>
    <physiologicalReaction direction="left-to-right" evidence="16">
        <dbReference type="Rhea" id="RHEA:81644"/>
    </physiologicalReaction>
</comment>
<evidence type="ECO:0000256" key="12">
    <source>
        <dbReference type="ARBA" id="ARBA00023180"/>
    </source>
</evidence>
<evidence type="ECO:0000256" key="16">
    <source>
        <dbReference type="ARBA" id="ARBA00052285"/>
    </source>
</evidence>
<keyword evidence="10 18" id="KW-0472">Membrane</keyword>
<dbReference type="InterPro" id="IPR001675">
    <property type="entry name" value="Glyco_trans_29"/>
</dbReference>
<evidence type="ECO:0000256" key="1">
    <source>
        <dbReference type="ARBA" id="ARBA00004323"/>
    </source>
</evidence>
<keyword evidence="7" id="KW-0735">Signal-anchor</keyword>
<comment type="pathway">
    <text evidence="2">Protein modification; protein glycosylation.</text>
</comment>
<dbReference type="EC" id="2.4.3.3" evidence="14"/>
<keyword evidence="8 18" id="KW-1133">Transmembrane helix</keyword>